<reference evidence="1" key="2">
    <citation type="journal article" date="2023" name="Int. J. Mol. Sci.">
        <title>De Novo Assembly and Annotation of 11 Diverse Shrub Willow (Salix) Genomes Reveals Novel Gene Organization in Sex-Linked Regions.</title>
        <authorList>
            <person name="Hyden B."/>
            <person name="Feng K."/>
            <person name="Yates T.B."/>
            <person name="Jawdy S."/>
            <person name="Cereghino C."/>
            <person name="Smart L.B."/>
            <person name="Muchero W."/>
        </authorList>
    </citation>
    <scope>NUCLEOTIDE SEQUENCE [LARGE SCALE GENOMIC DNA]</scope>
    <source>
        <tissue evidence="1">Shoot tip</tissue>
    </source>
</reference>
<proteinExistence type="predicted"/>
<accession>A0A9Q0QAK3</accession>
<evidence type="ECO:0000313" key="2">
    <source>
        <dbReference type="Proteomes" id="UP001151529"/>
    </source>
</evidence>
<dbReference type="Proteomes" id="UP001151529">
    <property type="component" value="Chromosome 3"/>
</dbReference>
<organism evidence="1 2">
    <name type="scientific">Salix viminalis</name>
    <name type="common">Common osier</name>
    <name type="synonym">Basket willow</name>
    <dbReference type="NCBI Taxonomy" id="40686"/>
    <lineage>
        <taxon>Eukaryota</taxon>
        <taxon>Viridiplantae</taxon>
        <taxon>Streptophyta</taxon>
        <taxon>Embryophyta</taxon>
        <taxon>Tracheophyta</taxon>
        <taxon>Spermatophyta</taxon>
        <taxon>Magnoliopsida</taxon>
        <taxon>eudicotyledons</taxon>
        <taxon>Gunneridae</taxon>
        <taxon>Pentapetalae</taxon>
        <taxon>rosids</taxon>
        <taxon>fabids</taxon>
        <taxon>Malpighiales</taxon>
        <taxon>Salicaceae</taxon>
        <taxon>Saliceae</taxon>
        <taxon>Salix</taxon>
    </lineage>
</organism>
<keyword evidence="2" id="KW-1185">Reference proteome</keyword>
<evidence type="ECO:0000313" key="1">
    <source>
        <dbReference type="EMBL" id="KAJ6702831.1"/>
    </source>
</evidence>
<gene>
    <name evidence="1" type="ORF">OIU85_028857</name>
</gene>
<dbReference type="EMBL" id="JAPFFL010000009">
    <property type="protein sequence ID" value="KAJ6702831.1"/>
    <property type="molecule type" value="Genomic_DNA"/>
</dbReference>
<name>A0A9Q0QAK3_SALVM</name>
<protein>
    <submittedName>
        <fullName evidence="1">Uncharacterized protein</fullName>
    </submittedName>
</protein>
<feature type="non-terminal residue" evidence="1">
    <location>
        <position position="1"/>
    </location>
</feature>
<reference evidence="1" key="1">
    <citation type="submission" date="2022-11" db="EMBL/GenBank/DDBJ databases">
        <authorList>
            <person name="Hyden B.L."/>
            <person name="Feng K."/>
            <person name="Yates T."/>
            <person name="Jawdy S."/>
            <person name="Smart L.B."/>
            <person name="Muchero W."/>
        </authorList>
    </citation>
    <scope>NUCLEOTIDE SEQUENCE</scope>
    <source>
        <tissue evidence="1">Shoot tip</tissue>
    </source>
</reference>
<comment type="caution">
    <text evidence="1">The sequence shown here is derived from an EMBL/GenBank/DDBJ whole genome shotgun (WGS) entry which is preliminary data.</text>
</comment>
<sequence length="83" mass="9376">CGKSFSKPTDYIVSYSHYGDNKERNSTARRIFQLVITEVLNLQGVDPRLRVRAELSTRLLTDIVETGEFVKSGRENTIDCPAV</sequence>
<dbReference type="AlphaFoldDB" id="A0A9Q0QAK3"/>